<comment type="caution">
    <text evidence="2">The sequence shown here is derived from an EMBL/GenBank/DDBJ whole genome shotgun (WGS) entry which is preliminary data.</text>
</comment>
<sequence>MTVNLLDINYYRAVNPDLAAAGVVTDAQLVEHFVNAGANEGRRFSAFVNLDLYRAINPDLAAAGINNNLQAFYHLQSSGIAEGRRFSMGFNAPFYRVVNPDLAAAGINNNEIAFEHFRANGLNEGRLSAENFNVRFYLDANADLRAAGFNFGQAFTHYVTNGYREGRPAIPGSTPTPTPPPPPPVEPGNTPATALNVDVLTGTRTFNDFVGSTDRDDYYRFSLTGPSDFSLSLSNLSDYAQARLYVDINGNGRIDSDETLDTAYGSSFGNGSISKTLGPATYFVDVYTTGS</sequence>
<organism evidence="2 3">
    <name type="scientific">Floridaenema aerugineum BLCC-F46</name>
    <dbReference type="NCBI Taxonomy" id="3153654"/>
    <lineage>
        <taxon>Bacteria</taxon>
        <taxon>Bacillati</taxon>
        <taxon>Cyanobacteriota</taxon>
        <taxon>Cyanophyceae</taxon>
        <taxon>Oscillatoriophycideae</taxon>
        <taxon>Aerosakkonematales</taxon>
        <taxon>Aerosakkonemataceae</taxon>
        <taxon>Floridanema</taxon>
        <taxon>Floridanema aerugineum</taxon>
    </lineage>
</organism>
<evidence type="ECO:0000313" key="3">
    <source>
        <dbReference type="Proteomes" id="UP001576774"/>
    </source>
</evidence>
<gene>
    <name evidence="2" type="ORF">ACE1CC_05070</name>
</gene>
<proteinExistence type="predicted"/>
<dbReference type="SUPFAM" id="SSF89260">
    <property type="entry name" value="Collagen-binding domain"/>
    <property type="match status" value="1"/>
</dbReference>
<dbReference type="Gene3D" id="2.60.120.380">
    <property type="match status" value="1"/>
</dbReference>
<feature type="compositionally biased region" description="Pro residues" evidence="1">
    <location>
        <begin position="174"/>
        <end position="186"/>
    </location>
</feature>
<dbReference type="Proteomes" id="UP001576774">
    <property type="component" value="Unassembled WGS sequence"/>
</dbReference>
<reference evidence="2 3" key="1">
    <citation type="submission" date="2024-09" db="EMBL/GenBank/DDBJ databases">
        <title>Floridaenema gen nov. (Aerosakkonemataceae, Aerosakkonematales ord. nov., Cyanobacteria) from benthic tropical and subtropical fresh waters, with the description of four new species.</title>
        <authorList>
            <person name="Moretto J.A."/>
            <person name="Berthold D.E."/>
            <person name="Lefler F.W."/>
            <person name="Huang I.-S."/>
            <person name="Laughinghouse H. IV."/>
        </authorList>
    </citation>
    <scope>NUCLEOTIDE SEQUENCE [LARGE SCALE GENOMIC DNA]</scope>
    <source>
        <strain evidence="2 3">BLCC-F46</strain>
    </source>
</reference>
<feature type="non-terminal residue" evidence="2">
    <location>
        <position position="291"/>
    </location>
</feature>
<name>A0ABV4X0D9_9CYAN</name>
<dbReference type="EMBL" id="JBHFNQ010000044">
    <property type="protein sequence ID" value="MFB2876244.1"/>
    <property type="molecule type" value="Genomic_DNA"/>
</dbReference>
<keyword evidence="3" id="KW-1185">Reference proteome</keyword>
<feature type="region of interest" description="Disordered" evidence="1">
    <location>
        <begin position="166"/>
        <end position="191"/>
    </location>
</feature>
<protein>
    <submittedName>
        <fullName evidence="2">Uncharacterized protein</fullName>
    </submittedName>
</protein>
<evidence type="ECO:0000313" key="2">
    <source>
        <dbReference type="EMBL" id="MFB2876244.1"/>
    </source>
</evidence>
<evidence type="ECO:0000256" key="1">
    <source>
        <dbReference type="SAM" id="MobiDB-lite"/>
    </source>
</evidence>
<accession>A0ABV4X0D9</accession>